<dbReference type="EMBL" id="CAKOAT010486264">
    <property type="protein sequence ID" value="CAH8379677.1"/>
    <property type="molecule type" value="Genomic_DNA"/>
</dbReference>
<name>A0ABC8LA85_ERUVS</name>
<dbReference type="GO" id="GO:0005634">
    <property type="term" value="C:nucleus"/>
    <property type="evidence" value="ECO:0007669"/>
    <property type="project" value="UniProtKB-SubCell"/>
</dbReference>
<organism evidence="5 6">
    <name type="scientific">Eruca vesicaria subsp. sativa</name>
    <name type="common">Garden rocket</name>
    <name type="synonym">Eruca sativa</name>
    <dbReference type="NCBI Taxonomy" id="29727"/>
    <lineage>
        <taxon>Eukaryota</taxon>
        <taxon>Viridiplantae</taxon>
        <taxon>Streptophyta</taxon>
        <taxon>Embryophyta</taxon>
        <taxon>Tracheophyta</taxon>
        <taxon>Spermatophyta</taxon>
        <taxon>Magnoliopsida</taxon>
        <taxon>eudicotyledons</taxon>
        <taxon>Gunneridae</taxon>
        <taxon>Pentapetalae</taxon>
        <taxon>rosids</taxon>
        <taxon>malvids</taxon>
        <taxon>Brassicales</taxon>
        <taxon>Brassicaceae</taxon>
        <taxon>Brassiceae</taxon>
        <taxon>Eruca</taxon>
    </lineage>
</organism>
<comment type="caution">
    <text evidence="5">The sequence shown here is derived from an EMBL/GenBank/DDBJ whole genome shotgun (WGS) entry which is preliminary data.</text>
</comment>
<dbReference type="Gene3D" id="6.10.140.200">
    <property type="match status" value="1"/>
</dbReference>
<accession>A0ABC8LA85</accession>
<dbReference type="SUPFAM" id="SSF140718">
    <property type="entry name" value="Mediator hinge subcomplex-like"/>
    <property type="match status" value="1"/>
</dbReference>
<keyword evidence="2" id="KW-0805">Transcription regulation</keyword>
<protein>
    <submittedName>
        <fullName evidence="5">Uncharacterized protein</fullName>
    </submittedName>
</protein>
<keyword evidence="4" id="KW-0539">Nucleus</keyword>
<sequence>MEFVDIQLARATLIHVMELQIQQRKQAVEDINRRREEVQRFRKDAFISLDGQ</sequence>
<evidence type="ECO:0000256" key="4">
    <source>
        <dbReference type="ARBA" id="ARBA00023242"/>
    </source>
</evidence>
<evidence type="ECO:0000256" key="2">
    <source>
        <dbReference type="ARBA" id="ARBA00023015"/>
    </source>
</evidence>
<evidence type="ECO:0000313" key="5">
    <source>
        <dbReference type="EMBL" id="CAH8379677.1"/>
    </source>
</evidence>
<dbReference type="InterPro" id="IPR037212">
    <property type="entry name" value="Med7/Med21-like"/>
</dbReference>
<dbReference type="InterPro" id="IPR044888">
    <property type="entry name" value="Mediatior_Med7_sf"/>
</dbReference>
<evidence type="ECO:0000313" key="6">
    <source>
        <dbReference type="Proteomes" id="UP001642260"/>
    </source>
</evidence>
<evidence type="ECO:0000256" key="1">
    <source>
        <dbReference type="ARBA" id="ARBA00004123"/>
    </source>
</evidence>
<keyword evidence="3" id="KW-0804">Transcription</keyword>
<dbReference type="Proteomes" id="UP001642260">
    <property type="component" value="Unassembled WGS sequence"/>
</dbReference>
<comment type="subcellular location">
    <subcellularLocation>
        <location evidence="1">Nucleus</location>
    </subcellularLocation>
</comment>
<keyword evidence="6" id="KW-1185">Reference proteome</keyword>
<reference evidence="5 6" key="1">
    <citation type="submission" date="2022-03" db="EMBL/GenBank/DDBJ databases">
        <authorList>
            <person name="Macdonald S."/>
            <person name="Ahmed S."/>
            <person name="Newling K."/>
        </authorList>
    </citation>
    <scope>NUCLEOTIDE SEQUENCE [LARGE SCALE GENOMIC DNA]</scope>
</reference>
<gene>
    <name evidence="5" type="ORF">ERUC_LOCUS32955</name>
</gene>
<evidence type="ECO:0000256" key="3">
    <source>
        <dbReference type="ARBA" id="ARBA00023163"/>
    </source>
</evidence>
<proteinExistence type="predicted"/>
<dbReference type="AlphaFoldDB" id="A0ABC8LA85"/>